<evidence type="ECO:0000313" key="5">
    <source>
        <dbReference type="EMBL" id="MFC5422359.1"/>
    </source>
</evidence>
<feature type="active site" description="Proton acceptor" evidence="2">
    <location>
        <position position="322"/>
    </location>
</feature>
<sequence>MDEKLKSPGTAPVGREPAQEPERPDIAAGILPHFADPAPRGQPELRGVPRHLRPPAMGGRRTAIGIAMLSAALAAGCVAVEDRAAVPVDLAAAARIEHVELARVWGDRTTPEMRALLDVQYRQTKAAVGSGRRPAEALKKADFLAISGGGADGAYAAGVLVGWSEKGGRPQFEVVTGVSTGALAAPFAFLGSRYDEELRQVYTLYGDGDIYTSRGLFGLAGSSLSDNTPLRALIGRYLTDRMIDEIAAQYRRGRRLLVQTTNIDAQRPVIWDLSAIAASGRPERRKLIIDILLASAAIPAVFPPVRIEVEAGGDRRQELHVDGGTIAQLFFAPPEIRLGEFERRHFGHIRSRRIFLIRNGRLAPQYATTKETTIAIARRAIETIVKYQAISDLTRIKGHATAAHAQLRFVAIPAGFTAVAKSEFDRDYMQRLFEVGRGVGRAGNWGADPPLTAALAAQVNPSE</sequence>
<name>A0ABW0IYI6_9HYPH</name>
<gene>
    <name evidence="5" type="ORF">ACFPOB_22585</name>
</gene>
<dbReference type="SUPFAM" id="SSF52151">
    <property type="entry name" value="FabD/lysophospholipase-like"/>
    <property type="match status" value="1"/>
</dbReference>
<keyword evidence="2" id="KW-0442">Lipid degradation</keyword>
<keyword evidence="1 2" id="KW-0443">Lipid metabolism</keyword>
<dbReference type="Proteomes" id="UP001596053">
    <property type="component" value="Unassembled WGS sequence"/>
</dbReference>
<dbReference type="PROSITE" id="PS51635">
    <property type="entry name" value="PNPLA"/>
    <property type="match status" value="1"/>
</dbReference>
<feature type="region of interest" description="Disordered" evidence="3">
    <location>
        <begin position="1"/>
        <end position="56"/>
    </location>
</feature>
<feature type="short sequence motif" description="GXSXG" evidence="2">
    <location>
        <begin position="177"/>
        <end position="181"/>
    </location>
</feature>
<dbReference type="Gene3D" id="3.40.1090.10">
    <property type="entry name" value="Cytosolic phospholipase A2 catalytic domain"/>
    <property type="match status" value="1"/>
</dbReference>
<feature type="short sequence motif" description="GXGXXG" evidence="2">
    <location>
        <begin position="148"/>
        <end position="153"/>
    </location>
</feature>
<reference evidence="6" key="1">
    <citation type="journal article" date="2019" name="Int. J. Syst. Evol. Microbiol.">
        <title>The Global Catalogue of Microorganisms (GCM) 10K type strain sequencing project: providing services to taxonomists for standard genome sequencing and annotation.</title>
        <authorList>
            <consortium name="The Broad Institute Genomics Platform"/>
            <consortium name="The Broad Institute Genome Sequencing Center for Infectious Disease"/>
            <person name="Wu L."/>
            <person name="Ma J."/>
        </authorList>
    </citation>
    <scope>NUCLEOTIDE SEQUENCE [LARGE SCALE GENOMIC DNA]</scope>
    <source>
        <strain evidence="6">NCAIM B.01391</strain>
    </source>
</reference>
<evidence type="ECO:0000259" key="4">
    <source>
        <dbReference type="PROSITE" id="PS51635"/>
    </source>
</evidence>
<evidence type="ECO:0000313" key="6">
    <source>
        <dbReference type="Proteomes" id="UP001596053"/>
    </source>
</evidence>
<keyword evidence="6" id="KW-1185">Reference proteome</keyword>
<evidence type="ECO:0000256" key="3">
    <source>
        <dbReference type="SAM" id="MobiDB-lite"/>
    </source>
</evidence>
<proteinExistence type="predicted"/>
<feature type="short sequence motif" description="DGA/G" evidence="2">
    <location>
        <begin position="322"/>
        <end position="324"/>
    </location>
</feature>
<feature type="domain" description="PNPLA" evidence="4">
    <location>
        <begin position="144"/>
        <end position="335"/>
    </location>
</feature>
<dbReference type="InterPro" id="IPR002641">
    <property type="entry name" value="PNPLA_dom"/>
</dbReference>
<protein>
    <submittedName>
        <fullName evidence="5">Patatin-like phospholipase family protein</fullName>
    </submittedName>
</protein>
<organism evidence="5 6">
    <name type="scientific">Bosea eneae</name>
    <dbReference type="NCBI Taxonomy" id="151454"/>
    <lineage>
        <taxon>Bacteria</taxon>
        <taxon>Pseudomonadati</taxon>
        <taxon>Pseudomonadota</taxon>
        <taxon>Alphaproteobacteria</taxon>
        <taxon>Hyphomicrobiales</taxon>
        <taxon>Boseaceae</taxon>
        <taxon>Bosea</taxon>
    </lineage>
</organism>
<dbReference type="EMBL" id="JBHSLW010000037">
    <property type="protein sequence ID" value="MFC5422359.1"/>
    <property type="molecule type" value="Genomic_DNA"/>
</dbReference>
<accession>A0ABW0IYI6</accession>
<evidence type="ECO:0000256" key="1">
    <source>
        <dbReference type="ARBA" id="ARBA00023098"/>
    </source>
</evidence>
<dbReference type="InterPro" id="IPR016035">
    <property type="entry name" value="Acyl_Trfase/lysoPLipase"/>
</dbReference>
<keyword evidence="2" id="KW-0378">Hydrolase</keyword>
<evidence type="ECO:0000256" key="2">
    <source>
        <dbReference type="PROSITE-ProRule" id="PRU01161"/>
    </source>
</evidence>
<dbReference type="RefSeq" id="WP_377800630.1">
    <property type="nucleotide sequence ID" value="NZ_JBHSLW010000037.1"/>
</dbReference>
<comment type="caution">
    <text evidence="5">The sequence shown here is derived from an EMBL/GenBank/DDBJ whole genome shotgun (WGS) entry which is preliminary data.</text>
</comment>
<dbReference type="Pfam" id="PF01734">
    <property type="entry name" value="Patatin"/>
    <property type="match status" value="1"/>
</dbReference>
<feature type="active site" description="Nucleophile" evidence="2">
    <location>
        <position position="179"/>
    </location>
</feature>